<feature type="transmembrane region" description="Helical" evidence="8">
    <location>
        <begin position="53"/>
        <end position="85"/>
    </location>
</feature>
<feature type="transmembrane region" description="Helical" evidence="8">
    <location>
        <begin position="380"/>
        <end position="402"/>
    </location>
</feature>
<dbReference type="PANTHER" id="PTHR48022">
    <property type="entry name" value="PLASTIDIC GLUCOSE TRANSPORTER 4"/>
    <property type="match status" value="1"/>
</dbReference>
<sequence>MKTEETFAEAGPPASNNRSQAIAELAEQQQSWLEKKLKPKKITSRYPFKGKPLLWATCGFGSLGDALFGYNSGIMSGLLVNSVFVSRFFKDYGGADGSTDAVDPSITGISVACLQASAAVGALVAGRLGDIIGRKKCVRIGAFIYFFSAFIQMFAPGFGTFVAGRTIQGLGVGFLSMTVPIIQTEIAAPHRRGLMVGIEYTFQIGGYMLSCWVDYGFFFTLPSNMSWQGPFIIQIVLSFILLAMSFFLPETPRWLAMNGFSKESLQTVADLHSNGDTDAEHVQKVFFEIQEAVIYEANLGKSSWKEMFTRYRKRTIVGITAQMYAQINGINIISFYLPSTLSSAGYNEKKSLLLTAANSLPYTAATVVTWWLADRWGRKPLLLVGGFGMAVLLAIVCVFTEASLSIQTKANGQYAFVMLYNILYGFTWGPMPWLLPAEIFPLRGRSKGMALATTSNWVFNFIIGMVSPDAFAGIHGYFYLIIAFFCLSSAAVTYFYYVETANHSLEEIAVAFGEKAFASPDVEVMEVANNDATSEKGQSTV</sequence>
<dbReference type="Gene3D" id="1.20.1250.20">
    <property type="entry name" value="MFS general substrate transporter like domains"/>
    <property type="match status" value="1"/>
</dbReference>
<feature type="transmembrane region" description="Helical" evidence="8">
    <location>
        <begin position="448"/>
        <end position="466"/>
    </location>
</feature>
<dbReference type="InterPro" id="IPR020846">
    <property type="entry name" value="MFS_dom"/>
</dbReference>
<dbReference type="GeneID" id="81359203"/>
<feature type="transmembrane region" description="Helical" evidence="8">
    <location>
        <begin position="105"/>
        <end position="125"/>
    </location>
</feature>
<evidence type="ECO:0000256" key="7">
    <source>
        <dbReference type="RuleBase" id="RU003346"/>
    </source>
</evidence>
<dbReference type="PROSITE" id="PS00217">
    <property type="entry name" value="SUGAR_TRANSPORT_2"/>
    <property type="match status" value="1"/>
</dbReference>
<dbReference type="PRINTS" id="PR00171">
    <property type="entry name" value="SUGRTRNSPORT"/>
</dbReference>
<evidence type="ECO:0000256" key="1">
    <source>
        <dbReference type="ARBA" id="ARBA00004141"/>
    </source>
</evidence>
<evidence type="ECO:0000313" key="11">
    <source>
        <dbReference type="Proteomes" id="UP001149074"/>
    </source>
</evidence>
<feature type="transmembrane region" description="Helical" evidence="8">
    <location>
        <begin position="167"/>
        <end position="188"/>
    </location>
</feature>
<comment type="caution">
    <text evidence="10">The sequence shown here is derived from an EMBL/GenBank/DDBJ whole genome shotgun (WGS) entry which is preliminary data.</text>
</comment>
<dbReference type="InterPro" id="IPR050360">
    <property type="entry name" value="MFS_Sugar_Transporters"/>
</dbReference>
<proteinExistence type="inferred from homology"/>
<dbReference type="SUPFAM" id="SSF103473">
    <property type="entry name" value="MFS general substrate transporter"/>
    <property type="match status" value="1"/>
</dbReference>
<dbReference type="AlphaFoldDB" id="A0A9W9EW30"/>
<feature type="transmembrane region" description="Helical" evidence="8">
    <location>
        <begin position="315"/>
        <end position="337"/>
    </location>
</feature>
<feature type="transmembrane region" description="Helical" evidence="8">
    <location>
        <begin position="478"/>
        <end position="497"/>
    </location>
</feature>
<feature type="transmembrane region" description="Helical" evidence="8">
    <location>
        <begin position="414"/>
        <end position="436"/>
    </location>
</feature>
<dbReference type="RefSeq" id="XP_056471030.1">
    <property type="nucleotide sequence ID" value="XM_056620224.1"/>
</dbReference>
<dbReference type="GO" id="GO:0005351">
    <property type="term" value="F:carbohydrate:proton symporter activity"/>
    <property type="evidence" value="ECO:0007669"/>
    <property type="project" value="TreeGrafter"/>
</dbReference>
<keyword evidence="5 8" id="KW-1133">Transmembrane helix</keyword>
<dbReference type="PROSITE" id="PS50850">
    <property type="entry name" value="MFS"/>
    <property type="match status" value="1"/>
</dbReference>
<feature type="transmembrane region" description="Helical" evidence="8">
    <location>
        <begin position="137"/>
        <end position="155"/>
    </location>
</feature>
<evidence type="ECO:0000256" key="5">
    <source>
        <dbReference type="ARBA" id="ARBA00022989"/>
    </source>
</evidence>
<keyword evidence="6 8" id="KW-0472">Membrane</keyword>
<evidence type="ECO:0000259" key="9">
    <source>
        <dbReference type="PROSITE" id="PS50850"/>
    </source>
</evidence>
<protein>
    <recommendedName>
        <fullName evidence="9">Major facilitator superfamily (MFS) profile domain-containing protein</fullName>
    </recommendedName>
</protein>
<gene>
    <name evidence="10" type="ORF">N7532_007732</name>
</gene>
<keyword evidence="3 7" id="KW-0813">Transport</keyword>
<dbReference type="FunFam" id="1.20.1250.20:FF:000134">
    <property type="entry name" value="MFS sugar transporter protein"/>
    <property type="match status" value="1"/>
</dbReference>
<dbReference type="InterPro" id="IPR005828">
    <property type="entry name" value="MFS_sugar_transport-like"/>
</dbReference>
<dbReference type="OrthoDB" id="648285at2759"/>
<evidence type="ECO:0000256" key="2">
    <source>
        <dbReference type="ARBA" id="ARBA00010992"/>
    </source>
</evidence>
<feature type="transmembrane region" description="Helical" evidence="8">
    <location>
        <begin position="231"/>
        <end position="248"/>
    </location>
</feature>
<dbReference type="PANTHER" id="PTHR48022:SF74">
    <property type="entry name" value="SUGAR TRANSPORTER, PUTATIVE (AFU_ORTHOLOGUE AFUA_8G02010)-RELATED"/>
    <property type="match status" value="1"/>
</dbReference>
<reference evidence="10" key="1">
    <citation type="submission" date="2022-11" db="EMBL/GenBank/DDBJ databases">
        <authorList>
            <person name="Petersen C."/>
        </authorList>
    </citation>
    <scope>NUCLEOTIDE SEQUENCE</scope>
    <source>
        <strain evidence="10">IBT 30761</strain>
    </source>
</reference>
<evidence type="ECO:0000256" key="3">
    <source>
        <dbReference type="ARBA" id="ARBA00022448"/>
    </source>
</evidence>
<evidence type="ECO:0000313" key="10">
    <source>
        <dbReference type="EMBL" id="KAJ5089048.1"/>
    </source>
</evidence>
<comment type="subcellular location">
    <subcellularLocation>
        <location evidence="1">Membrane</location>
        <topology evidence="1">Multi-pass membrane protein</topology>
    </subcellularLocation>
</comment>
<comment type="similarity">
    <text evidence="2 7">Belongs to the major facilitator superfamily. Sugar transporter (TC 2.A.1.1) family.</text>
</comment>
<reference evidence="10" key="2">
    <citation type="journal article" date="2023" name="IMA Fungus">
        <title>Comparative genomic study of the Penicillium genus elucidates a diverse pangenome and 15 lateral gene transfer events.</title>
        <authorList>
            <person name="Petersen C."/>
            <person name="Sorensen T."/>
            <person name="Nielsen M.R."/>
            <person name="Sondergaard T.E."/>
            <person name="Sorensen J.L."/>
            <person name="Fitzpatrick D.A."/>
            <person name="Frisvad J.C."/>
            <person name="Nielsen K.L."/>
        </authorList>
    </citation>
    <scope>NUCLEOTIDE SEQUENCE</scope>
    <source>
        <strain evidence="10">IBT 30761</strain>
    </source>
</reference>
<feature type="domain" description="Major facilitator superfamily (MFS) profile" evidence="9">
    <location>
        <begin position="57"/>
        <end position="501"/>
    </location>
</feature>
<name>A0A9W9EW30_9EURO</name>
<dbReference type="GO" id="GO:0016020">
    <property type="term" value="C:membrane"/>
    <property type="evidence" value="ECO:0007669"/>
    <property type="project" value="UniProtKB-SubCell"/>
</dbReference>
<evidence type="ECO:0000256" key="4">
    <source>
        <dbReference type="ARBA" id="ARBA00022692"/>
    </source>
</evidence>
<evidence type="ECO:0000256" key="8">
    <source>
        <dbReference type="SAM" id="Phobius"/>
    </source>
</evidence>
<accession>A0A9W9EW30</accession>
<dbReference type="InterPro" id="IPR003663">
    <property type="entry name" value="Sugar/inositol_transpt"/>
</dbReference>
<dbReference type="Proteomes" id="UP001149074">
    <property type="component" value="Unassembled WGS sequence"/>
</dbReference>
<dbReference type="EMBL" id="JAPQKI010000009">
    <property type="protein sequence ID" value="KAJ5089048.1"/>
    <property type="molecule type" value="Genomic_DNA"/>
</dbReference>
<feature type="transmembrane region" description="Helical" evidence="8">
    <location>
        <begin position="352"/>
        <end position="373"/>
    </location>
</feature>
<dbReference type="InterPro" id="IPR036259">
    <property type="entry name" value="MFS_trans_sf"/>
</dbReference>
<feature type="transmembrane region" description="Helical" evidence="8">
    <location>
        <begin position="200"/>
        <end position="219"/>
    </location>
</feature>
<evidence type="ECO:0000256" key="6">
    <source>
        <dbReference type="ARBA" id="ARBA00023136"/>
    </source>
</evidence>
<dbReference type="Pfam" id="PF00083">
    <property type="entry name" value="Sugar_tr"/>
    <property type="match status" value="1"/>
</dbReference>
<keyword evidence="11" id="KW-1185">Reference proteome</keyword>
<keyword evidence="4 8" id="KW-0812">Transmembrane</keyword>
<dbReference type="InterPro" id="IPR005829">
    <property type="entry name" value="Sugar_transporter_CS"/>
</dbReference>
<organism evidence="10 11">
    <name type="scientific">Penicillium argentinense</name>
    <dbReference type="NCBI Taxonomy" id="1131581"/>
    <lineage>
        <taxon>Eukaryota</taxon>
        <taxon>Fungi</taxon>
        <taxon>Dikarya</taxon>
        <taxon>Ascomycota</taxon>
        <taxon>Pezizomycotina</taxon>
        <taxon>Eurotiomycetes</taxon>
        <taxon>Eurotiomycetidae</taxon>
        <taxon>Eurotiales</taxon>
        <taxon>Aspergillaceae</taxon>
        <taxon>Penicillium</taxon>
    </lineage>
</organism>
<dbReference type="NCBIfam" id="TIGR00879">
    <property type="entry name" value="SP"/>
    <property type="match status" value="1"/>
</dbReference>